<proteinExistence type="predicted"/>
<dbReference type="Proteomes" id="UP000000437">
    <property type="component" value="Chromosome 21"/>
</dbReference>
<keyword evidence="2" id="KW-0808">Transferase</keyword>
<reference evidence="2" key="1">
    <citation type="submission" date="2025-08" db="UniProtKB">
        <authorList>
            <consortium name="RefSeq"/>
        </authorList>
    </citation>
    <scope>IDENTIFICATION</scope>
    <source>
        <strain evidence="2">Tuebingen</strain>
        <tissue evidence="2">Fibroblasts and whole tissue</tissue>
    </source>
</reference>
<evidence type="ECO:0000313" key="1">
    <source>
        <dbReference type="Proteomes" id="UP000000437"/>
    </source>
</evidence>
<name>A0AC58I9B3_DANRE</name>
<keyword evidence="1" id="KW-1185">Reference proteome</keyword>
<protein>
    <submittedName>
        <fullName evidence="2">Bifunctional UDP-N-acetylglucosamine transferase and deubiquitinase ALG13 isoform X34</fullName>
    </submittedName>
</protein>
<sequence>MQKALKKYFVSMDEYLASIGLYRKMMARDASCLFRAVSEQLYYSQNYHQRIRKECVNFIRANRCNFEPFVEGSFEKYLERLEDPKETVGQVIIKALSLLYRRCFVIYRYPGKPPTEIAEEDNLPKILLCCSNNGHYDIVYPKSYPVDAAVCQALLYELLYTRVLGVEEDEIQAALEGFKGGGRRYRNSHSMCSEDASYDTPEDRSQREDWESRGHCRFDDRPRVGAEDQKVTEGSGKLALPYKVLKALEPELYRNVEFDVWQDSRKELQKTDYMVFAGRQYFLGDKCQVRLDPKGKYYNAFIQEVGTHSTAVTVFIEELGEKHLVSLTNLKPVNPVPAWNITPSRKGNSYSHAEQYPGELDPELRGRRRFFKKPRGVHSPAPPPPGLIYEHYRPHPPPRQPRGYGPPRSSARFLNRHHLIGPDMAYYPSPSKRCYQSFDNYSFRSRSRRQMHTLNKECLSCVPEPGEETQDMEGSITFYELEETDEGAFSPISGQAVSSPMVPGATAYWVPRVPSPIPPSGKQAMTSSEEDPDERSAGGDQGEYSEEYIYSAAEAGYQSPSVYAAAAESTTNLTIQEGSSRAGSPQEGVATYSYSQQVVVKSSVLSSSQPINSAPAAIFTSNSSSSSTGSSQTPPNSLQPNNILTPGQLPPGRPVPWFVNELGEPVAMAPPPPYSYDPNGSDLPRDCKVLQYYYNLGVQWYQQSYWHSMVHLQQVYPHQAADAQFQSYQSTAPPADHTVPQAYPDSVRMCPHPQGDMPSNGAPLGMENPPTVVPGTVFYPVVQEQCGQPALHSTYDPYMPVLSTTYHYLTPWTPGAAPHSRFHHTTYCPSSSHPPVNYITAPGHPNHLPHSQFV</sequence>
<evidence type="ECO:0000313" key="2">
    <source>
        <dbReference type="RefSeq" id="XP_073790815.1"/>
    </source>
</evidence>
<gene>
    <name evidence="2" type="primary">alg13</name>
    <name evidence="2" type="synonym">otul</name>
</gene>
<dbReference type="RefSeq" id="XP_073790815.1">
    <property type="nucleotide sequence ID" value="XM_073934714.1"/>
</dbReference>
<organism evidence="1 2">
    <name type="scientific">Danio rerio</name>
    <name type="common">Zebrafish</name>
    <name type="synonym">Brachydanio rerio</name>
    <dbReference type="NCBI Taxonomy" id="7955"/>
    <lineage>
        <taxon>Eukaryota</taxon>
        <taxon>Metazoa</taxon>
        <taxon>Chordata</taxon>
        <taxon>Craniata</taxon>
        <taxon>Vertebrata</taxon>
        <taxon>Euteleostomi</taxon>
        <taxon>Actinopterygii</taxon>
        <taxon>Neopterygii</taxon>
        <taxon>Teleostei</taxon>
        <taxon>Ostariophysi</taxon>
        <taxon>Cypriniformes</taxon>
        <taxon>Danionidae</taxon>
        <taxon>Danioninae</taxon>
        <taxon>Danio</taxon>
    </lineage>
</organism>
<accession>A0AC58I9B3</accession>